<dbReference type="SUPFAM" id="SSF53474">
    <property type="entry name" value="alpha/beta-Hydrolases"/>
    <property type="match status" value="1"/>
</dbReference>
<reference evidence="2 3" key="1">
    <citation type="submission" date="2019-02" db="EMBL/GenBank/DDBJ databases">
        <title>Deep-cultivation of Planctomycetes and their phenomic and genomic characterization uncovers novel biology.</title>
        <authorList>
            <person name="Wiegand S."/>
            <person name="Jogler M."/>
            <person name="Boedeker C."/>
            <person name="Pinto D."/>
            <person name="Vollmers J."/>
            <person name="Rivas-Marin E."/>
            <person name="Kohn T."/>
            <person name="Peeters S.H."/>
            <person name="Heuer A."/>
            <person name="Rast P."/>
            <person name="Oberbeckmann S."/>
            <person name="Bunk B."/>
            <person name="Jeske O."/>
            <person name="Meyerdierks A."/>
            <person name="Storesund J.E."/>
            <person name="Kallscheuer N."/>
            <person name="Luecker S."/>
            <person name="Lage O.M."/>
            <person name="Pohl T."/>
            <person name="Merkel B.J."/>
            <person name="Hornburger P."/>
            <person name="Mueller R.-W."/>
            <person name="Bruemmer F."/>
            <person name="Labrenz M."/>
            <person name="Spormann A.M."/>
            <person name="Op Den Camp H."/>
            <person name="Overmann J."/>
            <person name="Amann R."/>
            <person name="Jetten M.S.M."/>
            <person name="Mascher T."/>
            <person name="Medema M.H."/>
            <person name="Devos D.P."/>
            <person name="Kaster A.-K."/>
            <person name="Ovreas L."/>
            <person name="Rohde M."/>
            <person name="Galperin M.Y."/>
            <person name="Jogler C."/>
        </authorList>
    </citation>
    <scope>NUCLEOTIDE SEQUENCE [LARGE SCALE GENOMIC DNA]</scope>
    <source>
        <strain evidence="2 3">Pla144</strain>
    </source>
</reference>
<comment type="caution">
    <text evidence="2">The sequence shown here is derived from an EMBL/GenBank/DDBJ whole genome shotgun (WGS) entry which is preliminary data.</text>
</comment>
<dbReference type="EMBL" id="SJPS01000001">
    <property type="protein sequence ID" value="TWU29955.1"/>
    <property type="molecule type" value="Genomic_DNA"/>
</dbReference>
<dbReference type="InterPro" id="IPR013783">
    <property type="entry name" value="Ig-like_fold"/>
</dbReference>
<dbReference type="OrthoDB" id="184858at2"/>
<dbReference type="SUPFAM" id="SSF81296">
    <property type="entry name" value="E set domains"/>
    <property type="match status" value="1"/>
</dbReference>
<evidence type="ECO:0000313" key="2">
    <source>
        <dbReference type="EMBL" id="TWU29955.1"/>
    </source>
</evidence>
<accession>A0A5C6D188</accession>
<dbReference type="InterPro" id="IPR014756">
    <property type="entry name" value="Ig_E-set"/>
</dbReference>
<keyword evidence="3" id="KW-1185">Reference proteome</keyword>
<dbReference type="PANTHER" id="PTHR48098:SF3">
    <property type="entry name" value="IRON(III) ENTEROBACTIN ESTERASE"/>
    <property type="match status" value="1"/>
</dbReference>
<dbReference type="InterPro" id="IPR050583">
    <property type="entry name" value="Mycobacterial_A85_antigen"/>
</dbReference>
<dbReference type="Proteomes" id="UP000318437">
    <property type="component" value="Unassembled WGS sequence"/>
</dbReference>
<keyword evidence="1" id="KW-0732">Signal</keyword>
<dbReference type="InterPro" id="IPR000801">
    <property type="entry name" value="Esterase-like"/>
</dbReference>
<dbReference type="Gene3D" id="3.40.50.1820">
    <property type="entry name" value="alpha/beta hydrolase"/>
    <property type="match status" value="1"/>
</dbReference>
<dbReference type="AlphaFoldDB" id="A0A5C6D188"/>
<proteinExistence type="predicted"/>
<dbReference type="InterPro" id="IPR029058">
    <property type="entry name" value="AB_hydrolase_fold"/>
</dbReference>
<name>A0A5C6D188_9BACT</name>
<gene>
    <name evidence="2" type="primary">axe1-6A</name>
    <name evidence="2" type="ORF">Pla144_07360</name>
</gene>
<dbReference type="PANTHER" id="PTHR48098">
    <property type="entry name" value="ENTEROCHELIN ESTERASE-RELATED"/>
    <property type="match status" value="1"/>
</dbReference>
<feature type="signal peptide" evidence="1">
    <location>
        <begin position="1"/>
        <end position="27"/>
    </location>
</feature>
<dbReference type="PROSITE" id="PS00018">
    <property type="entry name" value="EF_HAND_1"/>
    <property type="match status" value="1"/>
</dbReference>
<dbReference type="RefSeq" id="WP_146447904.1">
    <property type="nucleotide sequence ID" value="NZ_SJPS01000001.1"/>
</dbReference>
<feature type="chain" id="PRO_5023007207" evidence="1">
    <location>
        <begin position="28"/>
        <end position="491"/>
    </location>
</feature>
<dbReference type="Gene3D" id="2.60.40.10">
    <property type="entry name" value="Immunoglobulins"/>
    <property type="match status" value="1"/>
</dbReference>
<evidence type="ECO:0000256" key="1">
    <source>
        <dbReference type="SAM" id="SignalP"/>
    </source>
</evidence>
<evidence type="ECO:0000313" key="3">
    <source>
        <dbReference type="Proteomes" id="UP000318437"/>
    </source>
</evidence>
<organism evidence="2 3">
    <name type="scientific">Bythopirellula polymerisocia</name>
    <dbReference type="NCBI Taxonomy" id="2528003"/>
    <lineage>
        <taxon>Bacteria</taxon>
        <taxon>Pseudomonadati</taxon>
        <taxon>Planctomycetota</taxon>
        <taxon>Planctomycetia</taxon>
        <taxon>Pirellulales</taxon>
        <taxon>Lacipirellulaceae</taxon>
        <taxon>Bythopirellula</taxon>
    </lineage>
</organism>
<sequence length="491" mass="53706" precursor="true">MQFRIIKFSACLILVSLGVATPLMLHAQAPPNPNYVRQQLYPSYQDFKNDLLAKVGIADPTQRTAELNSLWSNLKTAGQVPYAQDGKVAFLYRGNSSTVAWPGDFNSWNPSASWQGTQFAGTDMWILEKTFPNDARLDYKVVLNGSNWILDPANPLQMWSGFGPNNELRMPEYIFPQETVRVAGVPQGTLTNNITTFSTKLGYSVNHRVYTPAGYASQSLSDLPVVYVTDGHEYLADHMGSMVVVLDNLIASGALQPTMAVFIDPRDPTSGQNRRAEQYTGNASFAGFVADELVPMIDAAYRTQAQPAGRTILGTSLGGVNSAYFGATRSDVFQHIAIQSPASFSNIFNLYATQSLQDKVDLFITAGTIGDGSGGTTFTNLLKTHSYDYSFLQTSEGHSWGNWRGLLDDILIDLVGPTASGDFDHDGDVDGRDFLEWQRKLSAGSLSDWQTQYGSNLPLTAVGIAIPEPTTAVLSLIATASHFLSRRNNRH</sequence>
<protein>
    <submittedName>
        <fullName evidence="2">Carbohydrate acetyl esterase/feruloyl esterase</fullName>
    </submittedName>
</protein>
<dbReference type="Pfam" id="PF00756">
    <property type="entry name" value="Esterase"/>
    <property type="match status" value="1"/>
</dbReference>
<dbReference type="InterPro" id="IPR018247">
    <property type="entry name" value="EF_Hand_1_Ca_BS"/>
</dbReference>